<dbReference type="EMBL" id="BART01013247">
    <property type="protein sequence ID" value="GAG89490.1"/>
    <property type="molecule type" value="Genomic_DNA"/>
</dbReference>
<dbReference type="AlphaFoldDB" id="X1B3C2"/>
<feature type="non-terminal residue" evidence="1">
    <location>
        <position position="185"/>
    </location>
</feature>
<dbReference type="Pfam" id="PF16286">
    <property type="entry name" value="DUF4932"/>
    <property type="match status" value="1"/>
</dbReference>
<sequence length="185" mass="21206">MRNINKKLVMVAWIGLLVTSIVGSATMQKLRVTEETTVGVVERASEKRFSITVDPRMELLAVVQHFSSWAPGGHIKSKTTYKDDIDHYFGEFKDHSVVTYVENLIDANFAYDAPVQFMLHHDGPPELVQKTPYSDYLIKRAGGEENLIEFADKLRNFAQRTDFMRFYKAHKPLYDTLIGEVDSLF</sequence>
<comment type="caution">
    <text evidence="1">The sequence shown here is derived from an EMBL/GenBank/DDBJ whole genome shotgun (WGS) entry which is preliminary data.</text>
</comment>
<evidence type="ECO:0000313" key="1">
    <source>
        <dbReference type="EMBL" id="GAG89490.1"/>
    </source>
</evidence>
<dbReference type="InterPro" id="IPR032560">
    <property type="entry name" value="DUF4932"/>
</dbReference>
<name>X1B3C2_9ZZZZ</name>
<proteinExistence type="predicted"/>
<organism evidence="1">
    <name type="scientific">marine sediment metagenome</name>
    <dbReference type="NCBI Taxonomy" id="412755"/>
    <lineage>
        <taxon>unclassified sequences</taxon>
        <taxon>metagenomes</taxon>
        <taxon>ecological metagenomes</taxon>
    </lineage>
</organism>
<protein>
    <submittedName>
        <fullName evidence="1">Uncharacterized protein</fullName>
    </submittedName>
</protein>
<reference evidence="1" key="1">
    <citation type="journal article" date="2014" name="Front. Microbiol.">
        <title>High frequency of phylogenetically diverse reductive dehalogenase-homologous genes in deep subseafloor sedimentary metagenomes.</title>
        <authorList>
            <person name="Kawai M."/>
            <person name="Futagami T."/>
            <person name="Toyoda A."/>
            <person name="Takaki Y."/>
            <person name="Nishi S."/>
            <person name="Hori S."/>
            <person name="Arai W."/>
            <person name="Tsubouchi T."/>
            <person name="Morono Y."/>
            <person name="Uchiyama I."/>
            <person name="Ito T."/>
            <person name="Fujiyama A."/>
            <person name="Inagaki F."/>
            <person name="Takami H."/>
        </authorList>
    </citation>
    <scope>NUCLEOTIDE SEQUENCE</scope>
    <source>
        <strain evidence="1">Expedition CK06-06</strain>
    </source>
</reference>
<gene>
    <name evidence="1" type="ORF">S01H4_27205</name>
</gene>
<accession>X1B3C2</accession>